<feature type="transmembrane region" description="Helical" evidence="8">
    <location>
        <begin position="172"/>
        <end position="196"/>
    </location>
</feature>
<feature type="transmembrane region" description="Helical" evidence="8">
    <location>
        <begin position="353"/>
        <end position="376"/>
    </location>
</feature>
<dbReference type="EMBL" id="BONY01000058">
    <property type="protein sequence ID" value="GIH08930.1"/>
    <property type="molecule type" value="Genomic_DNA"/>
</dbReference>
<dbReference type="AlphaFoldDB" id="A0A8J3QFW1"/>
<dbReference type="InterPro" id="IPR018584">
    <property type="entry name" value="GT87"/>
</dbReference>
<keyword evidence="5 8" id="KW-1133">Transmembrane helix</keyword>
<evidence type="ECO:0000256" key="7">
    <source>
        <dbReference type="ARBA" id="ARBA00024033"/>
    </source>
</evidence>
<accession>A0A8J3QFW1</accession>
<feature type="transmembrane region" description="Helical" evidence="8">
    <location>
        <begin position="145"/>
        <end position="165"/>
    </location>
</feature>
<dbReference type="Pfam" id="PF09594">
    <property type="entry name" value="GT87"/>
    <property type="match status" value="1"/>
</dbReference>
<feature type="transmembrane region" description="Helical" evidence="8">
    <location>
        <begin position="261"/>
        <end position="281"/>
    </location>
</feature>
<dbReference type="GO" id="GO:0005886">
    <property type="term" value="C:plasma membrane"/>
    <property type="evidence" value="ECO:0007669"/>
    <property type="project" value="UniProtKB-SubCell"/>
</dbReference>
<feature type="transmembrane region" description="Helical" evidence="8">
    <location>
        <begin position="396"/>
        <end position="416"/>
    </location>
</feature>
<name>A0A8J3QFW1_9ACTN</name>
<reference evidence="9" key="1">
    <citation type="submission" date="2021-01" db="EMBL/GenBank/DDBJ databases">
        <title>Whole genome shotgun sequence of Rhizocola hellebori NBRC 109834.</title>
        <authorList>
            <person name="Komaki H."/>
            <person name="Tamura T."/>
        </authorList>
    </citation>
    <scope>NUCLEOTIDE SEQUENCE</scope>
    <source>
        <strain evidence="9">NBRC 109834</strain>
    </source>
</reference>
<evidence type="ECO:0000256" key="6">
    <source>
        <dbReference type="ARBA" id="ARBA00023136"/>
    </source>
</evidence>
<sequence length="472" mass="51178">MPVIGGRRTSSPLRMFARLGIVAVACYAAWLAVKAFGRPYDFFDMKIYHGAMAWWTQGGELYEYIAPRTTLGFTYPPFAALTMLPMAAFTTIDAAWLNVVFGLATLVFVCAALLRPLATRLRWPSWWVVALAVPALAAIEPVRESLGFGQVNLLLFGLIIADLIALRRGWRWAGIGIGLATAIKLTPALFIIYLLVSKQWRTSLTAGATALGATVFTHFVVPEESATYWGSVIWQTERVGVADMTPNQSLAGVLARLHDTAHAPGLLWISFTLVLLAIGLSRARASHAEGDELTAFTLVGLTSNVVSPISWSHHLVWVIPAMIALLDQAIRRRSASRGIIARGSATPGLREPIWFPALTGARHAAGALALYVLFLVSPIWPYEHQFPAVSHYADGMFGVIMENSFAIALIVLVVVLPYRPGADPAFGPQLALQIPGTRRTPIPRRVVNLPPLIQHRPAGDVDKGSGQGASLV</sequence>
<comment type="subcellular location">
    <subcellularLocation>
        <location evidence="1">Cell membrane</location>
        <topology evidence="1">Multi-pass membrane protein</topology>
    </subcellularLocation>
</comment>
<evidence type="ECO:0000313" key="10">
    <source>
        <dbReference type="Proteomes" id="UP000612899"/>
    </source>
</evidence>
<keyword evidence="4 8" id="KW-0812">Transmembrane</keyword>
<evidence type="ECO:0000256" key="4">
    <source>
        <dbReference type="ARBA" id="ARBA00022692"/>
    </source>
</evidence>
<evidence type="ECO:0008006" key="11">
    <source>
        <dbReference type="Google" id="ProtNLM"/>
    </source>
</evidence>
<dbReference type="GO" id="GO:0016758">
    <property type="term" value="F:hexosyltransferase activity"/>
    <property type="evidence" value="ECO:0007669"/>
    <property type="project" value="InterPro"/>
</dbReference>
<feature type="transmembrane region" description="Helical" evidence="8">
    <location>
        <begin position="15"/>
        <end position="33"/>
    </location>
</feature>
<evidence type="ECO:0000256" key="3">
    <source>
        <dbReference type="ARBA" id="ARBA00022679"/>
    </source>
</evidence>
<feature type="transmembrane region" description="Helical" evidence="8">
    <location>
        <begin position="121"/>
        <end position="139"/>
    </location>
</feature>
<protein>
    <recommendedName>
        <fullName evidence="11">DUF2029 domain-containing protein</fullName>
    </recommendedName>
</protein>
<dbReference type="RefSeq" id="WP_203912671.1">
    <property type="nucleotide sequence ID" value="NZ_BONY01000058.1"/>
</dbReference>
<evidence type="ECO:0000256" key="5">
    <source>
        <dbReference type="ARBA" id="ARBA00022989"/>
    </source>
</evidence>
<proteinExistence type="inferred from homology"/>
<organism evidence="9 10">
    <name type="scientific">Rhizocola hellebori</name>
    <dbReference type="NCBI Taxonomy" id="1392758"/>
    <lineage>
        <taxon>Bacteria</taxon>
        <taxon>Bacillati</taxon>
        <taxon>Actinomycetota</taxon>
        <taxon>Actinomycetes</taxon>
        <taxon>Micromonosporales</taxon>
        <taxon>Micromonosporaceae</taxon>
        <taxon>Rhizocola</taxon>
    </lineage>
</organism>
<keyword evidence="2" id="KW-1003">Cell membrane</keyword>
<keyword evidence="6 8" id="KW-0472">Membrane</keyword>
<comment type="similarity">
    <text evidence="7">Belongs to the glycosyltransferase 87 family.</text>
</comment>
<evidence type="ECO:0000313" key="9">
    <source>
        <dbReference type="EMBL" id="GIH08930.1"/>
    </source>
</evidence>
<feature type="transmembrane region" description="Helical" evidence="8">
    <location>
        <begin position="94"/>
        <end position="114"/>
    </location>
</feature>
<dbReference type="Proteomes" id="UP000612899">
    <property type="component" value="Unassembled WGS sequence"/>
</dbReference>
<evidence type="ECO:0000256" key="1">
    <source>
        <dbReference type="ARBA" id="ARBA00004651"/>
    </source>
</evidence>
<keyword evidence="10" id="KW-1185">Reference proteome</keyword>
<keyword evidence="3" id="KW-0808">Transferase</keyword>
<comment type="caution">
    <text evidence="9">The sequence shown here is derived from an EMBL/GenBank/DDBJ whole genome shotgun (WGS) entry which is preliminary data.</text>
</comment>
<evidence type="ECO:0000256" key="2">
    <source>
        <dbReference type="ARBA" id="ARBA00022475"/>
    </source>
</evidence>
<evidence type="ECO:0000256" key="8">
    <source>
        <dbReference type="SAM" id="Phobius"/>
    </source>
</evidence>
<gene>
    <name evidence="9" type="ORF">Rhe02_69970</name>
</gene>